<gene>
    <name evidence="3" type="ORF">HCN52_19930</name>
</gene>
<dbReference type="InterPro" id="IPR036527">
    <property type="entry name" value="SCP2_sterol-bd_dom_sf"/>
</dbReference>
<dbReference type="Gene3D" id="3.30.1050.20">
    <property type="match status" value="1"/>
</dbReference>
<dbReference type="RefSeq" id="WP_168089831.1">
    <property type="nucleotide sequence ID" value="NZ_BHZH01000019.1"/>
</dbReference>
<dbReference type="SUPFAM" id="SSF109854">
    <property type="entry name" value="DinB/YfiT-like putative metalloenzymes"/>
    <property type="match status" value="1"/>
</dbReference>
<comment type="caution">
    <text evidence="3">The sequence shown here is derived from an EMBL/GenBank/DDBJ whole genome shotgun (WGS) entry which is preliminary data.</text>
</comment>
<dbReference type="InterPro" id="IPR017517">
    <property type="entry name" value="Maleyloyr_isom"/>
</dbReference>
<dbReference type="Pfam" id="PF11716">
    <property type="entry name" value="MDMPI_N"/>
    <property type="match status" value="1"/>
</dbReference>
<organism evidence="3 4">
    <name type="scientific">Streptomyces bohaiensis</name>
    <dbReference type="NCBI Taxonomy" id="1431344"/>
    <lineage>
        <taxon>Bacteria</taxon>
        <taxon>Bacillati</taxon>
        <taxon>Actinomycetota</taxon>
        <taxon>Actinomycetes</taxon>
        <taxon>Kitasatosporales</taxon>
        <taxon>Streptomycetaceae</taxon>
        <taxon>Streptomyces</taxon>
    </lineage>
</organism>
<feature type="domain" description="Mycothiol-dependent maleylpyruvate isomerase metal-binding" evidence="2">
    <location>
        <begin position="12"/>
        <end position="141"/>
    </location>
</feature>
<reference evidence="3 4" key="1">
    <citation type="submission" date="2020-03" db="EMBL/GenBank/DDBJ databases">
        <title>Draft genome of Streptomyces sp. ventii, isolated from the Axial Seamount in the Pacific Ocean, and resequencing of the two type strains Streptomyces lonarensis strain NCL 716 and Streptomyces bohaiensis strain 11A07.</title>
        <authorList>
            <person name="Loughran R.M."/>
            <person name="Pfannmuller K.M."/>
            <person name="Wasson B.J."/>
            <person name="Deadmond M.C."/>
            <person name="Paddock B.E."/>
            <person name="Koyack M.J."/>
            <person name="Gallegos D.A."/>
            <person name="Mitchell E.A."/>
            <person name="Ushijima B."/>
            <person name="Saw J.H."/>
            <person name="Mcphail K.L."/>
            <person name="Videau P."/>
        </authorList>
    </citation>
    <scope>NUCLEOTIDE SEQUENCE [LARGE SCALE GENOMIC DNA]</scope>
    <source>
        <strain evidence="3 4">11A07</strain>
    </source>
</reference>
<sequence length="230" mass="24288">MSRPDADLSGLTRATDTLLATVPGLDQAALSAPSRLPGWTRGHVLAHLARNADAIVNVMEGRPMYPDAATRDHDIEAGAGRTPAEHLADLRTTAARLREAFDARPDDAWDATVTLRNGVTDLASGVPFRRWLEVELHHVDLGVDRDVSDLSGAFTDRALAYLTRRFHGNAEVPPVEVRAEDGRSWTTGSTDGPAVVVAGNPAALVGWLAGRTTGSGLTATGAPLPVLPAL</sequence>
<evidence type="ECO:0000313" key="3">
    <source>
        <dbReference type="EMBL" id="NJQ17144.1"/>
    </source>
</evidence>
<dbReference type="InterPro" id="IPR024344">
    <property type="entry name" value="MDMPI_metal-binding"/>
</dbReference>
<dbReference type="Gene3D" id="1.20.120.450">
    <property type="entry name" value="dinb family like domain"/>
    <property type="match status" value="1"/>
</dbReference>
<dbReference type="InterPro" id="IPR010872">
    <property type="entry name" value="MDMPI_C-term_domain"/>
</dbReference>
<name>A0ABX1CDG8_9ACTN</name>
<dbReference type="GO" id="GO:0016853">
    <property type="term" value="F:isomerase activity"/>
    <property type="evidence" value="ECO:0007669"/>
    <property type="project" value="UniProtKB-KW"/>
</dbReference>
<keyword evidence="4" id="KW-1185">Reference proteome</keyword>
<dbReference type="InterPro" id="IPR034660">
    <property type="entry name" value="DinB/YfiT-like"/>
</dbReference>
<keyword evidence="3" id="KW-0413">Isomerase</keyword>
<accession>A0ABX1CDG8</accession>
<protein>
    <submittedName>
        <fullName evidence="3">Maleylpyruvate isomerase family mycothiol-dependent enzyme</fullName>
    </submittedName>
</protein>
<dbReference type="EMBL" id="JAAVJC010000247">
    <property type="protein sequence ID" value="NJQ17144.1"/>
    <property type="molecule type" value="Genomic_DNA"/>
</dbReference>
<dbReference type="Pfam" id="PF07398">
    <property type="entry name" value="MDMPI_C"/>
    <property type="match status" value="1"/>
</dbReference>
<evidence type="ECO:0000259" key="2">
    <source>
        <dbReference type="Pfam" id="PF11716"/>
    </source>
</evidence>
<dbReference type="SUPFAM" id="SSF55718">
    <property type="entry name" value="SCP-like"/>
    <property type="match status" value="1"/>
</dbReference>
<dbReference type="NCBIfam" id="TIGR03083">
    <property type="entry name" value="maleylpyruvate isomerase family mycothiol-dependent enzyme"/>
    <property type="match status" value="1"/>
</dbReference>
<proteinExistence type="predicted"/>
<evidence type="ECO:0000259" key="1">
    <source>
        <dbReference type="Pfam" id="PF07398"/>
    </source>
</evidence>
<dbReference type="Proteomes" id="UP000727056">
    <property type="component" value="Unassembled WGS sequence"/>
</dbReference>
<feature type="domain" description="MDMPI C-terminal" evidence="1">
    <location>
        <begin position="151"/>
        <end position="228"/>
    </location>
</feature>
<evidence type="ECO:0000313" key="4">
    <source>
        <dbReference type="Proteomes" id="UP000727056"/>
    </source>
</evidence>